<dbReference type="InterPro" id="IPR051910">
    <property type="entry name" value="ComF/GntX_DNA_util-trans"/>
</dbReference>
<evidence type="ECO:0000313" key="5">
    <source>
        <dbReference type="Proteomes" id="UP000605148"/>
    </source>
</evidence>
<dbReference type="Pfam" id="PF00156">
    <property type="entry name" value="Pribosyltran"/>
    <property type="match status" value="1"/>
</dbReference>
<keyword evidence="5" id="KW-1185">Reference proteome</keyword>
<evidence type="ECO:0000259" key="2">
    <source>
        <dbReference type="Pfam" id="PF00156"/>
    </source>
</evidence>
<comment type="similarity">
    <text evidence="1">Belongs to the ComF/GntX family.</text>
</comment>
<dbReference type="EMBL" id="BMFA01000015">
    <property type="protein sequence ID" value="GGB61469.1"/>
    <property type="molecule type" value="Genomic_DNA"/>
</dbReference>
<gene>
    <name evidence="4" type="ORF">GCM10011316_36800</name>
</gene>
<protein>
    <submittedName>
        <fullName evidence="4">Amidophosphoribosyltransferase</fullName>
    </submittedName>
</protein>
<dbReference type="PANTHER" id="PTHR47505:SF1">
    <property type="entry name" value="DNA UTILIZATION PROTEIN YHGH"/>
    <property type="match status" value="1"/>
</dbReference>
<evidence type="ECO:0000256" key="1">
    <source>
        <dbReference type="ARBA" id="ARBA00008007"/>
    </source>
</evidence>
<evidence type="ECO:0000259" key="3">
    <source>
        <dbReference type="Pfam" id="PF18912"/>
    </source>
</evidence>
<dbReference type="Proteomes" id="UP000605148">
    <property type="component" value="Unassembled WGS sequence"/>
</dbReference>
<evidence type="ECO:0000313" key="4">
    <source>
        <dbReference type="EMBL" id="GGB61469.1"/>
    </source>
</evidence>
<dbReference type="SUPFAM" id="SSF53271">
    <property type="entry name" value="PRTase-like"/>
    <property type="match status" value="1"/>
</dbReference>
<dbReference type="AlphaFoldDB" id="A0A916TNH8"/>
<organism evidence="4 5">
    <name type="scientific">Roseibium aquae</name>
    <dbReference type="NCBI Taxonomy" id="1323746"/>
    <lineage>
        <taxon>Bacteria</taxon>
        <taxon>Pseudomonadati</taxon>
        <taxon>Pseudomonadota</taxon>
        <taxon>Alphaproteobacteria</taxon>
        <taxon>Hyphomicrobiales</taxon>
        <taxon>Stappiaceae</taxon>
        <taxon>Roseibium</taxon>
    </lineage>
</organism>
<reference evidence="4" key="1">
    <citation type="journal article" date="2014" name="Int. J. Syst. Evol. Microbiol.">
        <title>Complete genome sequence of Corynebacterium casei LMG S-19264T (=DSM 44701T), isolated from a smear-ripened cheese.</title>
        <authorList>
            <consortium name="US DOE Joint Genome Institute (JGI-PGF)"/>
            <person name="Walter F."/>
            <person name="Albersmeier A."/>
            <person name="Kalinowski J."/>
            <person name="Ruckert C."/>
        </authorList>
    </citation>
    <scope>NUCLEOTIDE SEQUENCE</scope>
    <source>
        <strain evidence="4">CGMCC 1.12426</strain>
    </source>
</reference>
<sequence>MGRGYSDVMRFMSAGAGITGRGILDFLLPPRCLTCDTVTGHKGHGLCGACWSRVRFLEQPWCLRYGTPFEHEVGVDALSPRAIAFPPAFDRARGACWYSGPARDLVLGLKFARRRHLALSMGRWMARAGTELLRDRPLIAPVPLHPRRLLQRRFNQSADLAKVVASLCDSEFVPDLLRRTRHTRAQVGLNATERQKNLRGAIALTPDAGSRVFGRPVLLVDDVMTTGATMAACVKVLKQAGARQIDVLVFAIADPAGMAREHGAELKDKL</sequence>
<dbReference type="InterPro" id="IPR000836">
    <property type="entry name" value="PRTase_dom"/>
</dbReference>
<dbReference type="Pfam" id="PF18912">
    <property type="entry name" value="DZR_2"/>
    <property type="match status" value="1"/>
</dbReference>
<dbReference type="PANTHER" id="PTHR47505">
    <property type="entry name" value="DNA UTILIZATION PROTEIN YHGH"/>
    <property type="match status" value="1"/>
</dbReference>
<dbReference type="Gene3D" id="3.40.50.2020">
    <property type="match status" value="1"/>
</dbReference>
<reference evidence="4" key="2">
    <citation type="submission" date="2020-09" db="EMBL/GenBank/DDBJ databases">
        <authorList>
            <person name="Sun Q."/>
            <person name="Zhou Y."/>
        </authorList>
    </citation>
    <scope>NUCLEOTIDE SEQUENCE</scope>
    <source>
        <strain evidence="4">CGMCC 1.12426</strain>
    </source>
</reference>
<feature type="domain" description="Phosphoribosyltransferase" evidence="2">
    <location>
        <begin position="207"/>
        <end position="259"/>
    </location>
</feature>
<comment type="caution">
    <text evidence="4">The sequence shown here is derived from an EMBL/GenBank/DDBJ whole genome shotgun (WGS) entry which is preliminary data.</text>
</comment>
<feature type="domain" description="Double zinc ribbon" evidence="3">
    <location>
        <begin position="23"/>
        <end position="72"/>
    </location>
</feature>
<proteinExistence type="inferred from homology"/>
<dbReference type="InterPro" id="IPR029057">
    <property type="entry name" value="PRTase-like"/>
</dbReference>
<name>A0A916TNH8_9HYPH</name>
<dbReference type="CDD" id="cd06223">
    <property type="entry name" value="PRTases_typeI"/>
    <property type="match status" value="1"/>
</dbReference>
<dbReference type="InterPro" id="IPR044005">
    <property type="entry name" value="DZR_2"/>
</dbReference>
<accession>A0A916TNH8</accession>